<dbReference type="InterPro" id="IPR011075">
    <property type="entry name" value="TetR_C"/>
</dbReference>
<dbReference type="Gene3D" id="1.10.10.60">
    <property type="entry name" value="Homeodomain-like"/>
    <property type="match status" value="1"/>
</dbReference>
<dbReference type="InterPro" id="IPR001647">
    <property type="entry name" value="HTH_TetR"/>
</dbReference>
<evidence type="ECO:0000256" key="3">
    <source>
        <dbReference type="ARBA" id="ARBA00023163"/>
    </source>
</evidence>
<keyword evidence="3" id="KW-0804">Transcription</keyword>
<protein>
    <submittedName>
        <fullName evidence="6">TetR/AcrR family transcriptional regulator</fullName>
    </submittedName>
</protein>
<feature type="domain" description="HTH tetR-type" evidence="5">
    <location>
        <begin position="6"/>
        <end position="66"/>
    </location>
</feature>
<proteinExistence type="predicted"/>
<name>A0AAU2HBS5_9ACTN</name>
<dbReference type="AlphaFoldDB" id="A0AAU2HBS5"/>
<dbReference type="PROSITE" id="PS50977">
    <property type="entry name" value="HTH_TETR_2"/>
    <property type="match status" value="1"/>
</dbReference>
<evidence type="ECO:0000256" key="2">
    <source>
        <dbReference type="ARBA" id="ARBA00023125"/>
    </source>
</evidence>
<evidence type="ECO:0000256" key="1">
    <source>
        <dbReference type="ARBA" id="ARBA00023015"/>
    </source>
</evidence>
<feature type="DNA-binding region" description="H-T-H motif" evidence="4">
    <location>
        <begin position="29"/>
        <end position="48"/>
    </location>
</feature>
<reference evidence="6" key="1">
    <citation type="submission" date="2022-10" db="EMBL/GenBank/DDBJ databases">
        <title>The complete genomes of actinobacterial strains from the NBC collection.</title>
        <authorList>
            <person name="Joergensen T.S."/>
            <person name="Alvarez Arevalo M."/>
            <person name="Sterndorff E.B."/>
            <person name="Faurdal D."/>
            <person name="Vuksanovic O."/>
            <person name="Mourched A.-S."/>
            <person name="Charusanti P."/>
            <person name="Shaw S."/>
            <person name="Blin K."/>
            <person name="Weber T."/>
        </authorList>
    </citation>
    <scope>NUCLEOTIDE SEQUENCE</scope>
    <source>
        <strain evidence="6">NBC_00060</strain>
    </source>
</reference>
<evidence type="ECO:0000313" key="6">
    <source>
        <dbReference type="EMBL" id="WTU44370.1"/>
    </source>
</evidence>
<keyword evidence="1" id="KW-0805">Transcription regulation</keyword>
<sequence length="199" mass="21573">MGRPRQFDERQAVAAACQAFWAKGYEATSTQDLCEATGLGRSSIYNTFTSKDHLFRRALAHYIDTMTGRQVALLDGEGSSGLERIRALFAMLLEGEMENRELGRAAGCFTVNTFTEPVSETDPEVARLLAKDLERRLSSFRAVIEEGQRDGSISSSRDAAGLAWYLTSVIAGMRIAAQAGADRAALEQIMAAGADALGR</sequence>
<evidence type="ECO:0000256" key="4">
    <source>
        <dbReference type="PROSITE-ProRule" id="PRU00335"/>
    </source>
</evidence>
<dbReference type="SUPFAM" id="SSF48498">
    <property type="entry name" value="Tetracyclin repressor-like, C-terminal domain"/>
    <property type="match status" value="1"/>
</dbReference>
<gene>
    <name evidence="6" type="ORF">OHV25_34705</name>
</gene>
<dbReference type="Gene3D" id="1.10.357.10">
    <property type="entry name" value="Tetracycline Repressor, domain 2"/>
    <property type="match status" value="1"/>
</dbReference>
<organism evidence="6">
    <name type="scientific">Streptomyces sp. NBC_00060</name>
    <dbReference type="NCBI Taxonomy" id="2975636"/>
    <lineage>
        <taxon>Bacteria</taxon>
        <taxon>Bacillati</taxon>
        <taxon>Actinomycetota</taxon>
        <taxon>Actinomycetes</taxon>
        <taxon>Kitasatosporales</taxon>
        <taxon>Streptomycetaceae</taxon>
        <taxon>Streptomyces</taxon>
    </lineage>
</organism>
<dbReference type="InterPro" id="IPR036271">
    <property type="entry name" value="Tet_transcr_reg_TetR-rel_C_sf"/>
</dbReference>
<dbReference type="Pfam" id="PF00440">
    <property type="entry name" value="TetR_N"/>
    <property type="match status" value="1"/>
</dbReference>
<evidence type="ECO:0000259" key="5">
    <source>
        <dbReference type="PROSITE" id="PS50977"/>
    </source>
</evidence>
<dbReference type="InterPro" id="IPR009057">
    <property type="entry name" value="Homeodomain-like_sf"/>
</dbReference>
<dbReference type="Pfam" id="PF16925">
    <property type="entry name" value="TetR_C_13"/>
    <property type="match status" value="1"/>
</dbReference>
<accession>A0AAU2HBS5</accession>
<keyword evidence="2 4" id="KW-0238">DNA-binding</keyword>
<dbReference type="PANTHER" id="PTHR47506">
    <property type="entry name" value="TRANSCRIPTIONAL REGULATORY PROTEIN"/>
    <property type="match status" value="1"/>
</dbReference>
<dbReference type="EMBL" id="CP108253">
    <property type="protein sequence ID" value="WTU44370.1"/>
    <property type="molecule type" value="Genomic_DNA"/>
</dbReference>
<dbReference type="SUPFAM" id="SSF46689">
    <property type="entry name" value="Homeodomain-like"/>
    <property type="match status" value="1"/>
</dbReference>
<dbReference type="GO" id="GO:0003677">
    <property type="term" value="F:DNA binding"/>
    <property type="evidence" value="ECO:0007669"/>
    <property type="project" value="UniProtKB-UniRule"/>
</dbReference>
<dbReference type="PANTHER" id="PTHR47506:SF1">
    <property type="entry name" value="HTH-TYPE TRANSCRIPTIONAL REGULATOR YJDC"/>
    <property type="match status" value="1"/>
</dbReference>